<evidence type="ECO:0000256" key="2">
    <source>
        <dbReference type="ARBA" id="ARBA00023315"/>
    </source>
</evidence>
<dbReference type="SUPFAM" id="SSF55729">
    <property type="entry name" value="Acyl-CoA N-acyltransferases (Nat)"/>
    <property type="match status" value="1"/>
</dbReference>
<dbReference type="PROSITE" id="PS51186">
    <property type="entry name" value="GNAT"/>
    <property type="match status" value="1"/>
</dbReference>
<dbReference type="Gene3D" id="3.40.630.30">
    <property type="match status" value="1"/>
</dbReference>
<dbReference type="Proteomes" id="UP001298681">
    <property type="component" value="Unassembled WGS sequence"/>
</dbReference>
<feature type="domain" description="N-acetyltransferase" evidence="3">
    <location>
        <begin position="1"/>
        <end position="128"/>
    </location>
</feature>
<dbReference type="PANTHER" id="PTHR43800:SF1">
    <property type="entry name" value="PEPTIDYL-LYSINE N-ACETYLTRANSFERASE YJAB"/>
    <property type="match status" value="1"/>
</dbReference>
<dbReference type="GO" id="GO:0016746">
    <property type="term" value="F:acyltransferase activity"/>
    <property type="evidence" value="ECO:0007669"/>
    <property type="project" value="UniProtKB-KW"/>
</dbReference>
<dbReference type="Pfam" id="PF13508">
    <property type="entry name" value="Acetyltransf_7"/>
    <property type="match status" value="1"/>
</dbReference>
<evidence type="ECO:0000313" key="4">
    <source>
        <dbReference type="EMBL" id="MCG4609409.1"/>
    </source>
</evidence>
<keyword evidence="5" id="KW-1185">Reference proteome</keyword>
<dbReference type="EC" id="2.3.1.-" evidence="4"/>
<dbReference type="EMBL" id="JAKNHQ010000001">
    <property type="protein sequence ID" value="MCG4609409.1"/>
    <property type="molecule type" value="Genomic_DNA"/>
</dbReference>
<protein>
    <submittedName>
        <fullName evidence="4">GNAT family N-acetyltransferase</fullName>
        <ecNumber evidence="4">2.3.1.-</ecNumber>
    </submittedName>
</protein>
<evidence type="ECO:0000313" key="5">
    <source>
        <dbReference type="Proteomes" id="UP001298681"/>
    </source>
</evidence>
<dbReference type="PANTHER" id="PTHR43800">
    <property type="entry name" value="PEPTIDYL-LYSINE N-ACETYLTRANSFERASE YJAB"/>
    <property type="match status" value="1"/>
</dbReference>
<evidence type="ECO:0000256" key="1">
    <source>
        <dbReference type="ARBA" id="ARBA00022679"/>
    </source>
</evidence>
<keyword evidence="1 4" id="KW-0808">Transferase</keyword>
<proteinExistence type="predicted"/>
<keyword evidence="2 4" id="KW-0012">Acyltransferase</keyword>
<dbReference type="InterPro" id="IPR000182">
    <property type="entry name" value="GNAT_dom"/>
</dbReference>
<sequence>MDIWLHGNLQAHAFIPASYWRGAADSVREALPCSEIWVDLEGDTVRGFIGLQEDYIAGLFVAPAFRGKGVGGGLLVFCQKKHRALTLEVYEKNGRAVRFYQKHGFHLVEQHIDDATGETAYRMFWQKDSRIEAVDNIIFRLDK</sequence>
<evidence type="ECO:0000259" key="3">
    <source>
        <dbReference type="PROSITE" id="PS51186"/>
    </source>
</evidence>
<name>A0ABS9MF33_9FIRM</name>
<gene>
    <name evidence="4" type="ORF">L0P57_00415</name>
</gene>
<comment type="caution">
    <text evidence="4">The sequence shown here is derived from an EMBL/GenBank/DDBJ whole genome shotgun (WGS) entry which is preliminary data.</text>
</comment>
<reference evidence="4 5" key="1">
    <citation type="submission" date="2022-01" db="EMBL/GenBank/DDBJ databases">
        <title>Collection of gut derived symbiotic bacterial strains cultured from healthy donors.</title>
        <authorList>
            <person name="Lin H."/>
            <person name="Kohout C."/>
            <person name="Waligurski E."/>
            <person name="Pamer E.G."/>
        </authorList>
    </citation>
    <scope>NUCLEOTIDE SEQUENCE [LARGE SCALE GENOMIC DNA]</scope>
    <source>
        <strain evidence="4 5">DFI.7.58</strain>
    </source>
</reference>
<accession>A0ABS9MF33</accession>
<dbReference type="InterPro" id="IPR016181">
    <property type="entry name" value="Acyl_CoA_acyltransferase"/>
</dbReference>
<organism evidence="4 5">
    <name type="scientific">Anaeromassilibacillus senegalensis</name>
    <dbReference type="NCBI Taxonomy" id="1673717"/>
    <lineage>
        <taxon>Bacteria</taxon>
        <taxon>Bacillati</taxon>
        <taxon>Bacillota</taxon>
        <taxon>Clostridia</taxon>
        <taxon>Eubacteriales</taxon>
        <taxon>Acutalibacteraceae</taxon>
        <taxon>Anaeromassilibacillus</taxon>
    </lineage>
</organism>